<protein>
    <recommendedName>
        <fullName evidence="7">Cytochrome P450</fullName>
    </recommendedName>
</protein>
<reference evidence="5" key="1">
    <citation type="submission" date="2021-06" db="EMBL/GenBank/DDBJ databases">
        <authorList>
            <person name="Hodson N. C."/>
            <person name="Mongue J. A."/>
            <person name="Jaron S. K."/>
        </authorList>
    </citation>
    <scope>NUCLEOTIDE SEQUENCE</scope>
</reference>
<sequence length="318" mass="36277">MTLTVLLFVFLLCCLVARNFYFTKRKLPPALWGLPIFGNIHWFVAANPGKILLNIGKKRGPVVFTTVGSFNTVILNGQKAVKEGCKFMPLNKRPDSVYKTLADNHGYLFSDDNVEYRKFIFRYFKYFGLDTQNKEKMIHEEINNVFLQLDQCLGKPQEVRNMFSVATLNVIFYVILSKRYDPGDPDLIPIIKSVNYLSEMPNILTRGAILMPWITKVMPSISGHHFMMGMVLDLFLELENLFDEHCTTRVPNEPRDMSDAYVDKYGRTTFISHVSGSPQNLWPIVITELFVGAIETTNAGPVVNYTTAKLKLAKGHFT</sequence>
<feature type="chain" id="PRO_5035228736" description="Cytochrome P450" evidence="4">
    <location>
        <begin position="18"/>
        <end position="318"/>
    </location>
</feature>
<dbReference type="Proteomes" id="UP000708208">
    <property type="component" value="Unassembled WGS sequence"/>
</dbReference>
<dbReference type="PANTHER" id="PTHR24300:SF375">
    <property type="entry name" value="CYTOCHROME P450 FAMILY"/>
    <property type="match status" value="1"/>
</dbReference>
<dbReference type="OrthoDB" id="1055148at2759"/>
<dbReference type="GO" id="GO:0020037">
    <property type="term" value="F:heme binding"/>
    <property type="evidence" value="ECO:0007669"/>
    <property type="project" value="InterPro"/>
</dbReference>
<keyword evidence="6" id="KW-1185">Reference proteome</keyword>
<evidence type="ECO:0000313" key="5">
    <source>
        <dbReference type="EMBL" id="CAG7837950.1"/>
    </source>
</evidence>
<dbReference type="GO" id="GO:0006082">
    <property type="term" value="P:organic acid metabolic process"/>
    <property type="evidence" value="ECO:0007669"/>
    <property type="project" value="TreeGrafter"/>
</dbReference>
<evidence type="ECO:0000256" key="1">
    <source>
        <dbReference type="ARBA" id="ARBA00010617"/>
    </source>
</evidence>
<evidence type="ECO:0000313" key="6">
    <source>
        <dbReference type="Proteomes" id="UP000708208"/>
    </source>
</evidence>
<dbReference type="PANTHER" id="PTHR24300">
    <property type="entry name" value="CYTOCHROME P450 508A4-RELATED"/>
    <property type="match status" value="1"/>
</dbReference>
<dbReference type="GO" id="GO:0005737">
    <property type="term" value="C:cytoplasm"/>
    <property type="evidence" value="ECO:0007669"/>
    <property type="project" value="TreeGrafter"/>
</dbReference>
<comment type="caution">
    <text evidence="5">The sequence shown here is derived from an EMBL/GenBank/DDBJ whole genome shotgun (WGS) entry which is preliminary data.</text>
</comment>
<dbReference type="InterPro" id="IPR050182">
    <property type="entry name" value="Cytochrome_P450_fam2"/>
</dbReference>
<dbReference type="Pfam" id="PF00067">
    <property type="entry name" value="p450"/>
    <property type="match status" value="1"/>
</dbReference>
<comment type="similarity">
    <text evidence="1">Belongs to the cytochrome P450 family.</text>
</comment>
<feature type="signal peptide" evidence="4">
    <location>
        <begin position="1"/>
        <end position="17"/>
    </location>
</feature>
<keyword evidence="4" id="KW-0732">Signal</keyword>
<dbReference type="EMBL" id="CAJVCH010571603">
    <property type="protein sequence ID" value="CAG7837950.1"/>
    <property type="molecule type" value="Genomic_DNA"/>
</dbReference>
<dbReference type="GO" id="GO:0016712">
    <property type="term" value="F:oxidoreductase activity, acting on paired donors, with incorporation or reduction of molecular oxygen, reduced flavin or flavoprotein as one donor, and incorporation of one atom of oxygen"/>
    <property type="evidence" value="ECO:0007669"/>
    <property type="project" value="TreeGrafter"/>
</dbReference>
<dbReference type="InterPro" id="IPR001128">
    <property type="entry name" value="Cyt_P450"/>
</dbReference>
<keyword evidence="2" id="KW-0479">Metal-binding</keyword>
<name>A0A8J2MFG1_9HEXA</name>
<keyword evidence="3" id="KW-0408">Iron</keyword>
<evidence type="ECO:0008006" key="7">
    <source>
        <dbReference type="Google" id="ProtNLM"/>
    </source>
</evidence>
<evidence type="ECO:0000256" key="4">
    <source>
        <dbReference type="SAM" id="SignalP"/>
    </source>
</evidence>
<dbReference type="AlphaFoldDB" id="A0A8J2MFG1"/>
<proteinExistence type="inferred from homology"/>
<dbReference type="GO" id="GO:0005506">
    <property type="term" value="F:iron ion binding"/>
    <property type="evidence" value="ECO:0007669"/>
    <property type="project" value="InterPro"/>
</dbReference>
<gene>
    <name evidence="5" type="ORF">AFUS01_LOCUS46981</name>
</gene>
<organism evidence="5 6">
    <name type="scientific">Allacma fusca</name>
    <dbReference type="NCBI Taxonomy" id="39272"/>
    <lineage>
        <taxon>Eukaryota</taxon>
        <taxon>Metazoa</taxon>
        <taxon>Ecdysozoa</taxon>
        <taxon>Arthropoda</taxon>
        <taxon>Hexapoda</taxon>
        <taxon>Collembola</taxon>
        <taxon>Symphypleona</taxon>
        <taxon>Sminthuridae</taxon>
        <taxon>Allacma</taxon>
    </lineage>
</organism>
<evidence type="ECO:0000256" key="3">
    <source>
        <dbReference type="ARBA" id="ARBA00023004"/>
    </source>
</evidence>
<evidence type="ECO:0000256" key="2">
    <source>
        <dbReference type="ARBA" id="ARBA00022723"/>
    </source>
</evidence>
<accession>A0A8J2MFG1</accession>
<dbReference type="GO" id="GO:0006805">
    <property type="term" value="P:xenobiotic metabolic process"/>
    <property type="evidence" value="ECO:0007669"/>
    <property type="project" value="TreeGrafter"/>
</dbReference>